<reference evidence="1" key="1">
    <citation type="submission" date="2021-02" db="EMBL/GenBank/DDBJ databases">
        <authorList>
            <person name="Nowell W R."/>
        </authorList>
    </citation>
    <scope>NUCLEOTIDE SEQUENCE</scope>
</reference>
<protein>
    <submittedName>
        <fullName evidence="1">Uncharacterized protein</fullName>
    </submittedName>
</protein>
<proteinExistence type="predicted"/>
<dbReference type="Proteomes" id="UP000663842">
    <property type="component" value="Unassembled WGS sequence"/>
</dbReference>
<evidence type="ECO:0000313" key="2">
    <source>
        <dbReference type="Proteomes" id="UP000663842"/>
    </source>
</evidence>
<sequence>MLSAVLMANIFVPNKTALLTL</sequence>
<accession>A0A820AX84</accession>
<organism evidence="1 2">
    <name type="scientific">Rotaria magnacalcarata</name>
    <dbReference type="NCBI Taxonomy" id="392030"/>
    <lineage>
        <taxon>Eukaryota</taxon>
        <taxon>Metazoa</taxon>
        <taxon>Spiralia</taxon>
        <taxon>Gnathifera</taxon>
        <taxon>Rotifera</taxon>
        <taxon>Eurotatoria</taxon>
        <taxon>Bdelloidea</taxon>
        <taxon>Philodinida</taxon>
        <taxon>Philodinidae</taxon>
        <taxon>Rotaria</taxon>
    </lineage>
</organism>
<dbReference type="AlphaFoldDB" id="A0A820AX84"/>
<gene>
    <name evidence="1" type="ORF">UXM345_LOCUS26980</name>
</gene>
<comment type="caution">
    <text evidence="1">The sequence shown here is derived from an EMBL/GenBank/DDBJ whole genome shotgun (WGS) entry which is preliminary data.</text>
</comment>
<evidence type="ECO:0000313" key="1">
    <source>
        <dbReference type="EMBL" id="CAF4183213.1"/>
    </source>
</evidence>
<dbReference type="EMBL" id="CAJOBF010005680">
    <property type="protein sequence ID" value="CAF4183213.1"/>
    <property type="molecule type" value="Genomic_DNA"/>
</dbReference>
<name>A0A820AX84_9BILA</name>
<feature type="non-terminal residue" evidence="1">
    <location>
        <position position="21"/>
    </location>
</feature>